<dbReference type="InterPro" id="IPR023267">
    <property type="entry name" value="RCMT"/>
</dbReference>
<sequence length="459" mass="51083">MNMTADPRYLAFTLINAGQKPTLPLDRAIEDAAQKLELLSQKDKGLCHAIVFGVFRHRGRIDQLICHCSKLAFDRIDSKVKTILRIGVFQIVFLDRVPDFAAINTSIELAKPICGKKASGFINAVLRNISRSHKDIALPCSHKNIAEHLTAAFSIPSWLGKRWVARYGKEKTLTLAGILMDLPPLTLRVNPHKINRNALIADFERAGINAQTTRFSPLGLQIQTSGIAIPDLPGFNDGLFQIQDEAAQLAVQLLGPKPDENILDACAGLGTKTCHMALEMENKGNITANDTGENKAERLDREAGRLDIDIIRTTHVDMARAGFNDFSSYFDRVLVDAPCTGLGVLARNPDSRWKRSSKDIMRMAALQKKILNGSANLVAPGGVLVYAVCSCEPEETTQVIQRFLDKRKDFSPDFSGFEKHLPFFCEFGSKTFNKTTFPDHLNMDGFFMARMRRNKKNLK</sequence>
<dbReference type="Proteomes" id="UP000248798">
    <property type="component" value="Unassembled WGS sequence"/>
</dbReference>
<dbReference type="InterPro" id="IPR004573">
    <property type="entry name" value="rRNA_ssu_MeTfrase_B"/>
</dbReference>
<evidence type="ECO:0000256" key="1">
    <source>
        <dbReference type="ARBA" id="ARBA00002724"/>
    </source>
</evidence>
<dbReference type="PRINTS" id="PR02008">
    <property type="entry name" value="RCMTFAMILY"/>
</dbReference>
<dbReference type="PROSITE" id="PS51686">
    <property type="entry name" value="SAM_MT_RSMB_NOP"/>
    <property type="match status" value="1"/>
</dbReference>
<evidence type="ECO:0000256" key="8">
    <source>
        <dbReference type="ARBA" id="ARBA00022679"/>
    </source>
</evidence>
<evidence type="ECO:0000256" key="4">
    <source>
        <dbReference type="ARBA" id="ARBA00012140"/>
    </source>
</evidence>
<feature type="binding site" evidence="14">
    <location>
        <position position="317"/>
    </location>
    <ligand>
        <name>S-adenosyl-L-methionine</name>
        <dbReference type="ChEBI" id="CHEBI:59789"/>
    </ligand>
</feature>
<dbReference type="InterPro" id="IPR006027">
    <property type="entry name" value="NusB_RsmB_TIM44"/>
</dbReference>
<comment type="similarity">
    <text evidence="3 14">Belongs to the class I-like SAM-binding methyltransferase superfamily. RsmB/NOP family.</text>
</comment>
<dbReference type="InterPro" id="IPR018314">
    <property type="entry name" value="RsmB/NOL1/NOP2-like_CS"/>
</dbReference>
<dbReference type="Gene3D" id="3.40.50.150">
    <property type="entry name" value="Vaccinia Virus protein VP39"/>
    <property type="match status" value="1"/>
</dbReference>
<evidence type="ECO:0000256" key="6">
    <source>
        <dbReference type="ARBA" id="ARBA00022552"/>
    </source>
</evidence>
<accession>A0A328F9V9</accession>
<feature type="binding site" evidence="14">
    <location>
        <position position="336"/>
    </location>
    <ligand>
        <name>S-adenosyl-L-methionine</name>
        <dbReference type="ChEBI" id="CHEBI:59789"/>
    </ligand>
</feature>
<dbReference type="GO" id="GO:0003723">
    <property type="term" value="F:RNA binding"/>
    <property type="evidence" value="ECO:0007669"/>
    <property type="project" value="UniProtKB-UniRule"/>
</dbReference>
<dbReference type="InterPro" id="IPR035926">
    <property type="entry name" value="NusB-like_sf"/>
</dbReference>
<evidence type="ECO:0000313" key="17">
    <source>
        <dbReference type="EMBL" id="RAM01454.1"/>
    </source>
</evidence>
<keyword evidence="7 14" id="KW-0489">Methyltransferase</keyword>
<name>A0A328F9V9_9BACT</name>
<dbReference type="OrthoDB" id="9810297at2"/>
<organism evidence="17 18">
    <name type="scientific">Desulfobacter hydrogenophilus</name>
    <dbReference type="NCBI Taxonomy" id="2291"/>
    <lineage>
        <taxon>Bacteria</taxon>
        <taxon>Pseudomonadati</taxon>
        <taxon>Thermodesulfobacteriota</taxon>
        <taxon>Desulfobacteria</taxon>
        <taxon>Desulfobacterales</taxon>
        <taxon>Desulfobacteraceae</taxon>
        <taxon>Desulfobacter</taxon>
    </lineage>
</organism>
<dbReference type="Gene3D" id="1.10.940.10">
    <property type="entry name" value="NusB-like"/>
    <property type="match status" value="1"/>
</dbReference>
<dbReference type="NCBIfam" id="TIGR00563">
    <property type="entry name" value="rsmB"/>
    <property type="match status" value="1"/>
</dbReference>
<evidence type="ECO:0000256" key="13">
    <source>
        <dbReference type="ARBA" id="ARBA00047283"/>
    </source>
</evidence>
<dbReference type="InterPro" id="IPR049560">
    <property type="entry name" value="MeTrfase_RsmB-F_NOP2_cat"/>
</dbReference>
<feature type="domain" description="SAM-dependent MTase RsmB/NOP-type" evidence="15">
    <location>
        <begin position="175"/>
        <end position="454"/>
    </location>
</feature>
<comment type="function">
    <text evidence="1">Specifically methylates the cytosine at position 967 (m5C967) of 16S rRNA.</text>
</comment>
<dbReference type="GO" id="GO:0005737">
    <property type="term" value="C:cytoplasm"/>
    <property type="evidence" value="ECO:0007669"/>
    <property type="project" value="UniProtKB-SubCell"/>
</dbReference>
<evidence type="ECO:0000256" key="7">
    <source>
        <dbReference type="ARBA" id="ARBA00022603"/>
    </source>
</evidence>
<keyword evidence="9 14" id="KW-0949">S-adenosyl-L-methionine</keyword>
<dbReference type="GO" id="GO:0008649">
    <property type="term" value="F:rRNA methyltransferase activity"/>
    <property type="evidence" value="ECO:0007669"/>
    <property type="project" value="InterPro"/>
</dbReference>
<evidence type="ECO:0000256" key="5">
    <source>
        <dbReference type="ARBA" id="ARBA00022490"/>
    </source>
</evidence>
<dbReference type="NCBIfam" id="NF011494">
    <property type="entry name" value="PRK14902.1"/>
    <property type="match status" value="1"/>
</dbReference>
<dbReference type="GO" id="GO:0006355">
    <property type="term" value="P:regulation of DNA-templated transcription"/>
    <property type="evidence" value="ECO:0007669"/>
    <property type="project" value="InterPro"/>
</dbReference>
<proteinExistence type="inferred from homology"/>
<evidence type="ECO:0000256" key="9">
    <source>
        <dbReference type="ARBA" id="ARBA00022691"/>
    </source>
</evidence>
<dbReference type="InterPro" id="IPR029063">
    <property type="entry name" value="SAM-dependent_MTases_sf"/>
</dbReference>
<feature type="binding site" evidence="14">
    <location>
        <position position="290"/>
    </location>
    <ligand>
        <name>S-adenosyl-L-methionine</name>
        <dbReference type="ChEBI" id="CHEBI:59789"/>
    </ligand>
</feature>
<evidence type="ECO:0000256" key="12">
    <source>
        <dbReference type="ARBA" id="ARBA00031088"/>
    </source>
</evidence>
<dbReference type="Pfam" id="PF01189">
    <property type="entry name" value="Methyltr_RsmB-F"/>
    <property type="match status" value="1"/>
</dbReference>
<evidence type="ECO:0000259" key="15">
    <source>
        <dbReference type="PROSITE" id="PS51686"/>
    </source>
</evidence>
<dbReference type="CDD" id="cd02440">
    <property type="entry name" value="AdoMet_MTases"/>
    <property type="match status" value="1"/>
</dbReference>
<dbReference type="EMBL" id="QLNI01000027">
    <property type="protein sequence ID" value="RAM01454.1"/>
    <property type="molecule type" value="Genomic_DNA"/>
</dbReference>
<evidence type="ECO:0000313" key="16">
    <source>
        <dbReference type="EMBL" id="QBH14490.1"/>
    </source>
</evidence>
<dbReference type="SUPFAM" id="SSF48013">
    <property type="entry name" value="NusB-like"/>
    <property type="match status" value="1"/>
</dbReference>
<keyword evidence="19" id="KW-1185">Reference proteome</keyword>
<keyword evidence="10 14" id="KW-0694">RNA-binding</keyword>
<dbReference type="Gene3D" id="3.30.70.1170">
    <property type="entry name" value="Sun protein, domain 3"/>
    <property type="match status" value="1"/>
</dbReference>
<reference evidence="16 19" key="2">
    <citation type="submission" date="2019-02" db="EMBL/GenBank/DDBJ databases">
        <title>Complete genome sequence of Desulfobacter hydrogenophilus AcRS1.</title>
        <authorList>
            <person name="Marietou A."/>
            <person name="Lund M.B."/>
            <person name="Marshall I.P.G."/>
            <person name="Schreiber L."/>
            <person name="Jorgensen B."/>
        </authorList>
    </citation>
    <scope>NUCLEOTIDE SEQUENCE [LARGE SCALE GENOMIC DNA]</scope>
    <source>
        <strain evidence="16 19">AcRS1</strain>
    </source>
</reference>
<dbReference type="EMBL" id="CP036313">
    <property type="protein sequence ID" value="QBH14490.1"/>
    <property type="molecule type" value="Genomic_DNA"/>
</dbReference>
<keyword evidence="5" id="KW-0963">Cytoplasm</keyword>
<dbReference type="RefSeq" id="WP_111957696.1">
    <property type="nucleotide sequence ID" value="NZ_CP036313.1"/>
</dbReference>
<dbReference type="PANTHER" id="PTHR22807">
    <property type="entry name" value="NOP2 YEAST -RELATED NOL1/NOP2/FMU SUN DOMAIN-CONTAINING"/>
    <property type="match status" value="1"/>
</dbReference>
<dbReference type="PROSITE" id="PS01153">
    <property type="entry name" value="NOL1_NOP2_SUN"/>
    <property type="match status" value="1"/>
</dbReference>
<evidence type="ECO:0000313" key="19">
    <source>
        <dbReference type="Proteomes" id="UP000293902"/>
    </source>
</evidence>
<evidence type="ECO:0000256" key="3">
    <source>
        <dbReference type="ARBA" id="ARBA00007494"/>
    </source>
</evidence>
<evidence type="ECO:0000256" key="14">
    <source>
        <dbReference type="PROSITE-ProRule" id="PRU01023"/>
    </source>
</evidence>
<dbReference type="InterPro" id="IPR001678">
    <property type="entry name" value="MeTrfase_RsmB-F_NOP2_dom"/>
</dbReference>
<comment type="caution">
    <text evidence="14">Lacks conserved residue(s) required for the propagation of feature annotation.</text>
</comment>
<keyword evidence="6" id="KW-0698">rRNA processing</keyword>
<dbReference type="EC" id="2.1.1.176" evidence="4"/>
<comment type="catalytic activity">
    <reaction evidence="13">
        <text>cytidine(967) in 16S rRNA + S-adenosyl-L-methionine = 5-methylcytidine(967) in 16S rRNA + S-adenosyl-L-homocysteine + H(+)</text>
        <dbReference type="Rhea" id="RHEA:42748"/>
        <dbReference type="Rhea" id="RHEA-COMP:10219"/>
        <dbReference type="Rhea" id="RHEA-COMP:10220"/>
        <dbReference type="ChEBI" id="CHEBI:15378"/>
        <dbReference type="ChEBI" id="CHEBI:57856"/>
        <dbReference type="ChEBI" id="CHEBI:59789"/>
        <dbReference type="ChEBI" id="CHEBI:74483"/>
        <dbReference type="ChEBI" id="CHEBI:82748"/>
        <dbReference type="EC" id="2.1.1.176"/>
    </reaction>
</comment>
<evidence type="ECO:0000256" key="2">
    <source>
        <dbReference type="ARBA" id="ARBA00004496"/>
    </source>
</evidence>
<dbReference type="AlphaFoldDB" id="A0A328F9V9"/>
<keyword evidence="8 14" id="KW-0808">Transferase</keyword>
<dbReference type="PANTHER" id="PTHR22807:SF61">
    <property type="entry name" value="NOL1_NOP2_SUN FAMILY PROTEIN _ ANTITERMINATION NUSB DOMAIN-CONTAINING PROTEIN"/>
    <property type="match status" value="1"/>
</dbReference>
<dbReference type="Pfam" id="PF22458">
    <property type="entry name" value="RsmF-B_ferredox"/>
    <property type="match status" value="1"/>
</dbReference>
<feature type="active site" description="Nucleophile" evidence="14">
    <location>
        <position position="389"/>
    </location>
</feature>
<dbReference type="Proteomes" id="UP000293902">
    <property type="component" value="Chromosome"/>
</dbReference>
<dbReference type="SUPFAM" id="SSF53335">
    <property type="entry name" value="S-adenosyl-L-methionine-dependent methyltransferases"/>
    <property type="match status" value="1"/>
</dbReference>
<comment type="subcellular location">
    <subcellularLocation>
        <location evidence="2">Cytoplasm</location>
    </subcellularLocation>
</comment>
<evidence type="ECO:0000313" key="18">
    <source>
        <dbReference type="Proteomes" id="UP000248798"/>
    </source>
</evidence>
<reference evidence="17 18" key="1">
    <citation type="submission" date="2018-06" db="EMBL/GenBank/DDBJ databases">
        <title>Complete Genome Sequence of Desulfobacter hydrogenophilus (DSM3380).</title>
        <authorList>
            <person name="Marietou A."/>
            <person name="Schreiber L."/>
            <person name="Marshall I."/>
            <person name="Jorgensen B."/>
        </authorList>
    </citation>
    <scope>NUCLEOTIDE SEQUENCE [LARGE SCALE GENOMIC DNA]</scope>
    <source>
        <strain evidence="17 18">DSM 3380</strain>
    </source>
</reference>
<dbReference type="InterPro" id="IPR054728">
    <property type="entry name" value="RsmB-like_ferredoxin"/>
</dbReference>
<dbReference type="Pfam" id="PF01029">
    <property type="entry name" value="NusB"/>
    <property type="match status" value="1"/>
</dbReference>
<evidence type="ECO:0000256" key="10">
    <source>
        <dbReference type="ARBA" id="ARBA00022884"/>
    </source>
</evidence>
<gene>
    <name evidence="16" type="primary">rsmB</name>
    <name evidence="17" type="ORF">DO021_13940</name>
    <name evidence="16" type="ORF">EYB58_17095</name>
</gene>
<protein>
    <recommendedName>
        <fullName evidence="4">16S rRNA (cytosine(967)-C(5))-methyltransferase</fullName>
        <ecNumber evidence="4">2.1.1.176</ecNumber>
    </recommendedName>
    <alternativeName>
        <fullName evidence="11">16S rRNA m5C967 methyltransferase</fullName>
    </alternativeName>
    <alternativeName>
        <fullName evidence="12">rRNA (cytosine-C(5)-)-methyltransferase RsmB</fullName>
    </alternativeName>
</protein>
<evidence type="ECO:0000256" key="11">
    <source>
        <dbReference type="ARBA" id="ARBA00030399"/>
    </source>
</evidence>